<dbReference type="OMA" id="PKYCGRK"/>
<evidence type="ECO:0008006" key="5">
    <source>
        <dbReference type="Google" id="ProtNLM"/>
    </source>
</evidence>
<dbReference type="Proteomes" id="UP000218811">
    <property type="component" value="Unassembled WGS sequence"/>
</dbReference>
<dbReference type="InterPro" id="IPR051477">
    <property type="entry name" value="Expansin_CellWall"/>
</dbReference>
<keyword evidence="1 2" id="KW-0732">Signal</keyword>
<dbReference type="SUPFAM" id="SSF50685">
    <property type="entry name" value="Barwin-like endoglucanases"/>
    <property type="match status" value="1"/>
</dbReference>
<evidence type="ECO:0000256" key="2">
    <source>
        <dbReference type="SAM" id="SignalP"/>
    </source>
</evidence>
<dbReference type="AlphaFoldDB" id="A0A2H3JQH8"/>
<evidence type="ECO:0000313" key="3">
    <source>
        <dbReference type="EMBL" id="PCH39998.1"/>
    </source>
</evidence>
<evidence type="ECO:0000313" key="4">
    <source>
        <dbReference type="Proteomes" id="UP000218811"/>
    </source>
</evidence>
<reference evidence="3 4" key="1">
    <citation type="journal article" date="2012" name="Science">
        <title>The Paleozoic origin of enzymatic lignin decomposition reconstructed from 31 fungal genomes.</title>
        <authorList>
            <person name="Floudas D."/>
            <person name="Binder M."/>
            <person name="Riley R."/>
            <person name="Barry K."/>
            <person name="Blanchette R.A."/>
            <person name="Henrissat B."/>
            <person name="Martinez A.T."/>
            <person name="Otillar R."/>
            <person name="Spatafora J.W."/>
            <person name="Yadav J.S."/>
            <person name="Aerts A."/>
            <person name="Benoit I."/>
            <person name="Boyd A."/>
            <person name="Carlson A."/>
            <person name="Copeland A."/>
            <person name="Coutinho P.M."/>
            <person name="de Vries R.P."/>
            <person name="Ferreira P."/>
            <person name="Findley K."/>
            <person name="Foster B."/>
            <person name="Gaskell J."/>
            <person name="Glotzer D."/>
            <person name="Gorecki P."/>
            <person name="Heitman J."/>
            <person name="Hesse C."/>
            <person name="Hori C."/>
            <person name="Igarashi K."/>
            <person name="Jurgens J.A."/>
            <person name="Kallen N."/>
            <person name="Kersten P."/>
            <person name="Kohler A."/>
            <person name="Kuees U."/>
            <person name="Kumar T.K.A."/>
            <person name="Kuo A."/>
            <person name="LaButti K."/>
            <person name="Larrondo L.F."/>
            <person name="Lindquist E."/>
            <person name="Ling A."/>
            <person name="Lombard V."/>
            <person name="Lucas S."/>
            <person name="Lundell T."/>
            <person name="Martin R."/>
            <person name="McLaughlin D.J."/>
            <person name="Morgenstern I."/>
            <person name="Morin E."/>
            <person name="Murat C."/>
            <person name="Nagy L.G."/>
            <person name="Nolan M."/>
            <person name="Ohm R.A."/>
            <person name="Patyshakuliyeva A."/>
            <person name="Rokas A."/>
            <person name="Ruiz-Duenas F.J."/>
            <person name="Sabat G."/>
            <person name="Salamov A."/>
            <person name="Samejima M."/>
            <person name="Schmutz J."/>
            <person name="Slot J.C."/>
            <person name="St John F."/>
            <person name="Stenlid J."/>
            <person name="Sun H."/>
            <person name="Sun S."/>
            <person name="Syed K."/>
            <person name="Tsang A."/>
            <person name="Wiebenga A."/>
            <person name="Young D."/>
            <person name="Pisabarro A."/>
            <person name="Eastwood D.C."/>
            <person name="Martin F."/>
            <person name="Cullen D."/>
            <person name="Grigoriev I.V."/>
            <person name="Hibbett D.S."/>
        </authorList>
    </citation>
    <scope>NUCLEOTIDE SEQUENCE [LARGE SCALE GENOMIC DNA]</scope>
    <source>
        <strain evidence="3 4">MD-104</strain>
    </source>
</reference>
<dbReference type="InterPro" id="IPR036908">
    <property type="entry name" value="RlpA-like_sf"/>
</dbReference>
<accession>A0A2H3JQH8</accession>
<evidence type="ECO:0000256" key="1">
    <source>
        <dbReference type="ARBA" id="ARBA00022729"/>
    </source>
</evidence>
<proteinExistence type="predicted"/>
<name>A0A2H3JQH8_WOLCO</name>
<dbReference type="STRING" id="742152.A0A2H3JQH8"/>
<gene>
    <name evidence="3" type="ORF">WOLCODRAFT_131156</name>
</gene>
<dbReference type="PANTHER" id="PTHR31836">
    <property type="match status" value="1"/>
</dbReference>
<protein>
    <recommendedName>
        <fullName evidence="5">RlpA-like protein double-psi beta-barrel domain-containing protein</fullName>
    </recommendedName>
</protein>
<feature type="signal peptide" evidence="2">
    <location>
        <begin position="1"/>
        <end position="18"/>
    </location>
</feature>
<sequence length="136" mass="14453">MSAIIPVVLCALAAFVAASPVETNATLAKRVTHTGRGTWFDVGLGACGYTDVDTDPIVAISYEIYGNGENCNQWIHITNTATGDISYGRTRDKCMGCDATAIDMSPSLFESLGADLGEGVLTVEWHFMNADWSPSA</sequence>
<dbReference type="CDD" id="cd22191">
    <property type="entry name" value="DPBB_RlpA_EXP_N-like"/>
    <property type="match status" value="1"/>
</dbReference>
<feature type="chain" id="PRO_5013615085" description="RlpA-like protein double-psi beta-barrel domain-containing protein" evidence="2">
    <location>
        <begin position="19"/>
        <end position="136"/>
    </location>
</feature>
<dbReference type="OrthoDB" id="406505at2759"/>
<dbReference type="PANTHER" id="PTHR31836:SF28">
    <property type="entry name" value="SRCR DOMAIN-CONTAINING PROTEIN-RELATED"/>
    <property type="match status" value="1"/>
</dbReference>
<organism evidence="3 4">
    <name type="scientific">Wolfiporia cocos (strain MD-104)</name>
    <name type="common">Brown rot fungus</name>
    <dbReference type="NCBI Taxonomy" id="742152"/>
    <lineage>
        <taxon>Eukaryota</taxon>
        <taxon>Fungi</taxon>
        <taxon>Dikarya</taxon>
        <taxon>Basidiomycota</taxon>
        <taxon>Agaricomycotina</taxon>
        <taxon>Agaricomycetes</taxon>
        <taxon>Polyporales</taxon>
        <taxon>Phaeolaceae</taxon>
        <taxon>Wolfiporia</taxon>
    </lineage>
</organism>
<keyword evidence="4" id="KW-1185">Reference proteome</keyword>
<dbReference type="EMBL" id="KB468053">
    <property type="protein sequence ID" value="PCH39998.1"/>
    <property type="molecule type" value="Genomic_DNA"/>
</dbReference>
<dbReference type="Gene3D" id="2.40.40.10">
    <property type="entry name" value="RlpA-like domain"/>
    <property type="match status" value="1"/>
</dbReference>